<protein>
    <submittedName>
        <fullName evidence="1">Uncharacterized protein</fullName>
    </submittedName>
</protein>
<evidence type="ECO:0000313" key="1">
    <source>
        <dbReference type="EMBL" id="KAF9062986.1"/>
    </source>
</evidence>
<proteinExistence type="predicted"/>
<sequence>MFPMLRILKLQQARIWCGLCHTCSIPKFQRPKPEMIRYKNGIGLPRHYSQAFASLLNLETVYLTVGVLESGKTILGSEEGKNLNYWSGECDRCMEVMYDDETFRRDWVAKKKNWVTKPPRLSTVEWHFCLVQDDEEDWVDLGSASDDE</sequence>
<comment type="caution">
    <text evidence="1">The sequence shown here is derived from an EMBL/GenBank/DDBJ whole genome shotgun (WGS) entry which is preliminary data.</text>
</comment>
<dbReference type="OrthoDB" id="3167300at2759"/>
<dbReference type="AlphaFoldDB" id="A0A9P5U1K7"/>
<dbReference type="EMBL" id="JADNRY010000156">
    <property type="protein sequence ID" value="KAF9062986.1"/>
    <property type="molecule type" value="Genomic_DNA"/>
</dbReference>
<name>A0A9P5U1K7_9AGAR</name>
<evidence type="ECO:0000313" key="2">
    <source>
        <dbReference type="Proteomes" id="UP000772434"/>
    </source>
</evidence>
<keyword evidence="2" id="KW-1185">Reference proteome</keyword>
<organism evidence="1 2">
    <name type="scientific">Rhodocollybia butyracea</name>
    <dbReference type="NCBI Taxonomy" id="206335"/>
    <lineage>
        <taxon>Eukaryota</taxon>
        <taxon>Fungi</taxon>
        <taxon>Dikarya</taxon>
        <taxon>Basidiomycota</taxon>
        <taxon>Agaricomycotina</taxon>
        <taxon>Agaricomycetes</taxon>
        <taxon>Agaricomycetidae</taxon>
        <taxon>Agaricales</taxon>
        <taxon>Marasmiineae</taxon>
        <taxon>Omphalotaceae</taxon>
        <taxon>Rhodocollybia</taxon>
    </lineage>
</organism>
<gene>
    <name evidence="1" type="ORF">BDP27DRAFT_255626</name>
</gene>
<reference evidence="1" key="1">
    <citation type="submission" date="2020-11" db="EMBL/GenBank/DDBJ databases">
        <authorList>
            <consortium name="DOE Joint Genome Institute"/>
            <person name="Ahrendt S."/>
            <person name="Riley R."/>
            <person name="Andreopoulos W."/>
            <person name="Labutti K."/>
            <person name="Pangilinan J."/>
            <person name="Ruiz-Duenas F.J."/>
            <person name="Barrasa J.M."/>
            <person name="Sanchez-Garcia M."/>
            <person name="Camarero S."/>
            <person name="Miyauchi S."/>
            <person name="Serrano A."/>
            <person name="Linde D."/>
            <person name="Babiker R."/>
            <person name="Drula E."/>
            <person name="Ayuso-Fernandez I."/>
            <person name="Pacheco R."/>
            <person name="Padilla G."/>
            <person name="Ferreira P."/>
            <person name="Barriuso J."/>
            <person name="Kellner H."/>
            <person name="Castanera R."/>
            <person name="Alfaro M."/>
            <person name="Ramirez L."/>
            <person name="Pisabarro A.G."/>
            <person name="Kuo A."/>
            <person name="Tritt A."/>
            <person name="Lipzen A."/>
            <person name="He G."/>
            <person name="Yan M."/>
            <person name="Ng V."/>
            <person name="Cullen D."/>
            <person name="Martin F."/>
            <person name="Rosso M.-N."/>
            <person name="Henrissat B."/>
            <person name="Hibbett D."/>
            <person name="Martinez A.T."/>
            <person name="Grigoriev I.V."/>
        </authorList>
    </citation>
    <scope>NUCLEOTIDE SEQUENCE</scope>
    <source>
        <strain evidence="1">AH 40177</strain>
    </source>
</reference>
<dbReference type="Proteomes" id="UP000772434">
    <property type="component" value="Unassembled WGS sequence"/>
</dbReference>
<accession>A0A9P5U1K7</accession>